<proteinExistence type="predicted"/>
<gene>
    <name evidence="3" type="ORF">KOW79_014993</name>
</gene>
<dbReference type="EMBL" id="JAHKSW010000017">
    <property type="protein sequence ID" value="KAG7322135.1"/>
    <property type="molecule type" value="Genomic_DNA"/>
</dbReference>
<dbReference type="PANTHER" id="PTHR10559:SF18">
    <property type="entry name" value="TRANSCOBALAMIN II"/>
    <property type="match status" value="1"/>
</dbReference>
<dbReference type="Pfam" id="PF14478">
    <property type="entry name" value="DUF4430"/>
    <property type="match status" value="1"/>
</dbReference>
<dbReference type="Proteomes" id="UP000824219">
    <property type="component" value="Linkage Group LG17"/>
</dbReference>
<evidence type="ECO:0000256" key="1">
    <source>
        <dbReference type="SAM" id="SignalP"/>
    </source>
</evidence>
<feature type="domain" description="Transcobalamin-like C-terminal" evidence="2">
    <location>
        <begin position="89"/>
        <end position="166"/>
    </location>
</feature>
<keyword evidence="4" id="KW-1185">Reference proteome</keyword>
<evidence type="ECO:0000313" key="3">
    <source>
        <dbReference type="EMBL" id="KAG7322135.1"/>
    </source>
</evidence>
<sequence length="167" mass="18770">MGFKVSALLSVFMLTYLLTAMVFTSDQTCGSPDFARSPKVSCGIWHQDVSTRSYIQDTHPMSLVVYNPTVTPVNMTYNTNIAHRGILLGGMRRIQKDNKTFTFTTEEHPDYGPFLVSVNGVPGDPSKHTYWELLVTLKNGTEIRPNVGVGCYIPNPYDKVILKFSKW</sequence>
<organism evidence="3 4">
    <name type="scientific">Hemibagrus wyckioides</name>
    <dbReference type="NCBI Taxonomy" id="337641"/>
    <lineage>
        <taxon>Eukaryota</taxon>
        <taxon>Metazoa</taxon>
        <taxon>Chordata</taxon>
        <taxon>Craniata</taxon>
        <taxon>Vertebrata</taxon>
        <taxon>Euteleostomi</taxon>
        <taxon>Actinopterygii</taxon>
        <taxon>Neopterygii</taxon>
        <taxon>Teleostei</taxon>
        <taxon>Ostariophysi</taxon>
        <taxon>Siluriformes</taxon>
        <taxon>Bagridae</taxon>
        <taxon>Hemibagrus</taxon>
    </lineage>
</organism>
<dbReference type="InterPro" id="IPR027954">
    <property type="entry name" value="Transcobalamin-like_C"/>
</dbReference>
<dbReference type="GO" id="GO:0031419">
    <property type="term" value="F:cobalamin binding"/>
    <property type="evidence" value="ECO:0007669"/>
    <property type="project" value="TreeGrafter"/>
</dbReference>
<keyword evidence="1" id="KW-0732">Signal</keyword>
<name>A0A9D3NHC4_9TELE</name>
<feature type="signal peptide" evidence="1">
    <location>
        <begin position="1"/>
        <end position="20"/>
    </location>
</feature>
<feature type="chain" id="PRO_5038979107" description="Transcobalamin-like C-terminal domain-containing protein" evidence="1">
    <location>
        <begin position="21"/>
        <end position="167"/>
    </location>
</feature>
<dbReference type="Gene3D" id="2.170.130.30">
    <property type="match status" value="1"/>
</dbReference>
<dbReference type="InterPro" id="IPR051588">
    <property type="entry name" value="Cobalamin_Transport"/>
</dbReference>
<accession>A0A9D3NHC4</accession>
<protein>
    <recommendedName>
        <fullName evidence="2">Transcobalamin-like C-terminal domain-containing protein</fullName>
    </recommendedName>
</protein>
<evidence type="ECO:0000259" key="2">
    <source>
        <dbReference type="Pfam" id="PF14478"/>
    </source>
</evidence>
<dbReference type="AlphaFoldDB" id="A0A9D3NHC4"/>
<dbReference type="GO" id="GO:0005615">
    <property type="term" value="C:extracellular space"/>
    <property type="evidence" value="ECO:0007669"/>
    <property type="project" value="TreeGrafter"/>
</dbReference>
<dbReference type="PANTHER" id="PTHR10559">
    <property type="entry name" value="TRANSCOBALAMIN-1/GASTRIC INTRINSIC FACTOR"/>
    <property type="match status" value="1"/>
</dbReference>
<evidence type="ECO:0000313" key="4">
    <source>
        <dbReference type="Proteomes" id="UP000824219"/>
    </source>
</evidence>
<dbReference type="OrthoDB" id="6343110at2759"/>
<reference evidence="3 4" key="1">
    <citation type="submission" date="2021-06" db="EMBL/GenBank/DDBJ databases">
        <title>Chromosome-level genome assembly of the red-tail catfish (Hemibagrus wyckioides).</title>
        <authorList>
            <person name="Shao F."/>
        </authorList>
    </citation>
    <scope>NUCLEOTIDE SEQUENCE [LARGE SCALE GENOMIC DNA]</scope>
    <source>
        <strain evidence="3">EC202008001</strain>
        <tissue evidence="3">Blood</tissue>
    </source>
</reference>
<dbReference type="GO" id="GO:0015889">
    <property type="term" value="P:cobalamin transport"/>
    <property type="evidence" value="ECO:0007669"/>
    <property type="project" value="TreeGrafter"/>
</dbReference>
<comment type="caution">
    <text evidence="3">The sequence shown here is derived from an EMBL/GenBank/DDBJ whole genome shotgun (WGS) entry which is preliminary data.</text>
</comment>